<feature type="transmembrane region" description="Helical" evidence="7">
    <location>
        <begin position="133"/>
        <end position="153"/>
    </location>
</feature>
<evidence type="ECO:0000256" key="1">
    <source>
        <dbReference type="ARBA" id="ARBA00004141"/>
    </source>
</evidence>
<evidence type="ECO:0000313" key="8">
    <source>
        <dbReference type="EMBL" id="CAB4678976.1"/>
    </source>
</evidence>
<evidence type="ECO:0000256" key="2">
    <source>
        <dbReference type="ARBA" id="ARBA00005583"/>
    </source>
</evidence>
<sequence length="271" mass="29677">MIIWVAVFVLATIGFLDDFLKVQRQHNRGIFWKKKGYITFGICIVLTWWLHAATGVSETLSFTRSDLPGITFTWPLFVIWTALMVWGTANAVNITDGLDGLAAGSATFGFVAFTVIGYWAFRNPHLYHSVINPLDLAVLSAALGGACGGFLWWNAAPARIFMGDVGALGIGTALGLLAVTTNTHLLLPIICGINVFEAGSVAVQMGVFKASGRKKRLLLNSPIHHHFEQLGWPETTVIIRFWIISAICVATAIAIFIADFTDMQNLARLRR</sequence>
<reference evidence="8" key="1">
    <citation type="submission" date="2020-05" db="EMBL/GenBank/DDBJ databases">
        <authorList>
            <person name="Chiriac C."/>
            <person name="Salcher M."/>
            <person name="Ghai R."/>
            <person name="Kavagutti S V."/>
        </authorList>
    </citation>
    <scope>NUCLEOTIDE SEQUENCE</scope>
</reference>
<feature type="transmembrane region" description="Helical" evidence="7">
    <location>
        <begin position="160"/>
        <end position="179"/>
    </location>
</feature>
<dbReference type="NCBIfam" id="TIGR00445">
    <property type="entry name" value="mraY"/>
    <property type="match status" value="1"/>
</dbReference>
<gene>
    <name evidence="8" type="ORF">UFOPK2292_01295</name>
</gene>
<dbReference type="InterPro" id="IPR003524">
    <property type="entry name" value="PNAcMuramoyl-5peptid_Trfase"/>
</dbReference>
<keyword evidence="4 7" id="KW-0812">Transmembrane</keyword>
<dbReference type="PROSITE" id="PS01348">
    <property type="entry name" value="MRAY_2"/>
    <property type="match status" value="1"/>
</dbReference>
<dbReference type="EMBL" id="CAEZWU010000234">
    <property type="protein sequence ID" value="CAB4678976.1"/>
    <property type="molecule type" value="Genomic_DNA"/>
</dbReference>
<dbReference type="Pfam" id="PF00953">
    <property type="entry name" value="Glycos_transf_4"/>
    <property type="match status" value="1"/>
</dbReference>
<evidence type="ECO:0000256" key="3">
    <source>
        <dbReference type="ARBA" id="ARBA00022679"/>
    </source>
</evidence>
<keyword evidence="5 7" id="KW-1133">Transmembrane helix</keyword>
<dbReference type="AlphaFoldDB" id="A0A6J6MYB1"/>
<feature type="transmembrane region" description="Helical" evidence="7">
    <location>
        <begin position="35"/>
        <end position="52"/>
    </location>
</feature>
<proteinExistence type="inferred from homology"/>
<dbReference type="GO" id="GO:0008963">
    <property type="term" value="F:phospho-N-acetylmuramoyl-pentapeptide-transferase activity"/>
    <property type="evidence" value="ECO:0007669"/>
    <property type="project" value="InterPro"/>
</dbReference>
<dbReference type="GO" id="GO:0044038">
    <property type="term" value="P:cell wall macromolecule biosynthetic process"/>
    <property type="evidence" value="ECO:0007669"/>
    <property type="project" value="TreeGrafter"/>
</dbReference>
<keyword evidence="3" id="KW-0808">Transferase</keyword>
<dbReference type="CDD" id="cd06852">
    <property type="entry name" value="GT_MraY"/>
    <property type="match status" value="1"/>
</dbReference>
<evidence type="ECO:0000256" key="6">
    <source>
        <dbReference type="ARBA" id="ARBA00023136"/>
    </source>
</evidence>
<comment type="subcellular location">
    <subcellularLocation>
        <location evidence="1">Membrane</location>
        <topology evidence="1">Multi-pass membrane protein</topology>
    </subcellularLocation>
</comment>
<dbReference type="GO" id="GO:0071555">
    <property type="term" value="P:cell wall organization"/>
    <property type="evidence" value="ECO:0007669"/>
    <property type="project" value="TreeGrafter"/>
</dbReference>
<accession>A0A6J6MYB1</accession>
<evidence type="ECO:0000256" key="5">
    <source>
        <dbReference type="ARBA" id="ARBA00022989"/>
    </source>
</evidence>
<evidence type="ECO:0000256" key="4">
    <source>
        <dbReference type="ARBA" id="ARBA00022692"/>
    </source>
</evidence>
<feature type="transmembrane region" description="Helical" evidence="7">
    <location>
        <begin position="101"/>
        <end position="121"/>
    </location>
</feature>
<dbReference type="PANTHER" id="PTHR22926">
    <property type="entry name" value="PHOSPHO-N-ACETYLMURAMOYL-PENTAPEPTIDE-TRANSFERASE"/>
    <property type="match status" value="1"/>
</dbReference>
<dbReference type="PANTHER" id="PTHR22926:SF5">
    <property type="entry name" value="PHOSPHO-N-ACETYLMURAMOYL-PENTAPEPTIDE-TRANSFERASE HOMOLOG"/>
    <property type="match status" value="1"/>
</dbReference>
<evidence type="ECO:0000256" key="7">
    <source>
        <dbReference type="SAM" id="Phobius"/>
    </source>
</evidence>
<dbReference type="InterPro" id="IPR018480">
    <property type="entry name" value="PNAcMuramoyl-5peptid_Trfase_CS"/>
</dbReference>
<protein>
    <submittedName>
        <fullName evidence="8">Unannotated protein</fullName>
    </submittedName>
</protein>
<organism evidence="8">
    <name type="scientific">freshwater metagenome</name>
    <dbReference type="NCBI Taxonomy" id="449393"/>
    <lineage>
        <taxon>unclassified sequences</taxon>
        <taxon>metagenomes</taxon>
        <taxon>ecological metagenomes</taxon>
    </lineage>
</organism>
<keyword evidence="6 7" id="KW-0472">Membrane</keyword>
<dbReference type="GO" id="GO:0005886">
    <property type="term" value="C:plasma membrane"/>
    <property type="evidence" value="ECO:0007669"/>
    <property type="project" value="TreeGrafter"/>
</dbReference>
<name>A0A6J6MYB1_9ZZZZ</name>
<comment type="similarity">
    <text evidence="2">Belongs to the glycosyltransferase 4 family. MraY subfamily.</text>
</comment>
<feature type="transmembrane region" description="Helical" evidence="7">
    <location>
        <begin position="237"/>
        <end position="258"/>
    </location>
</feature>
<feature type="transmembrane region" description="Helical" evidence="7">
    <location>
        <begin position="72"/>
        <end position="89"/>
    </location>
</feature>
<dbReference type="InterPro" id="IPR000715">
    <property type="entry name" value="Glycosyl_transferase_4"/>
</dbReference>
<feature type="transmembrane region" description="Helical" evidence="7">
    <location>
        <begin position="6"/>
        <end position="23"/>
    </location>
</feature>